<evidence type="ECO:0000313" key="5">
    <source>
        <dbReference type="EMBL" id="ABD44910.1"/>
    </source>
</evidence>
<dbReference type="AlphaFoldDB" id="Q2GFW1"/>
<keyword evidence="2 3" id="KW-0040">ANK repeat</keyword>
<name>Q2GFW1_EHRCR</name>
<dbReference type="HOGENOM" id="CLU_313696_0_0_5"/>
<dbReference type="SUPFAM" id="SSF48403">
    <property type="entry name" value="Ankyrin repeat"/>
    <property type="match status" value="2"/>
</dbReference>
<dbReference type="PANTHER" id="PTHR24198">
    <property type="entry name" value="ANKYRIN REPEAT AND PROTEIN KINASE DOMAIN-CONTAINING PROTEIN"/>
    <property type="match status" value="1"/>
</dbReference>
<evidence type="ECO:0000256" key="4">
    <source>
        <dbReference type="SAM" id="Phobius"/>
    </source>
</evidence>
<evidence type="ECO:0000313" key="6">
    <source>
        <dbReference type="Proteomes" id="UP000008320"/>
    </source>
</evidence>
<dbReference type="InterPro" id="IPR036770">
    <property type="entry name" value="Ankyrin_rpt-contain_sf"/>
</dbReference>
<evidence type="ECO:0000256" key="2">
    <source>
        <dbReference type="ARBA" id="ARBA00023043"/>
    </source>
</evidence>
<evidence type="ECO:0000256" key="1">
    <source>
        <dbReference type="ARBA" id="ARBA00022737"/>
    </source>
</evidence>
<dbReference type="PROSITE" id="PS50297">
    <property type="entry name" value="ANK_REP_REGION"/>
    <property type="match status" value="1"/>
</dbReference>
<keyword evidence="4" id="KW-1133">Transmembrane helix</keyword>
<accession>Q2GFW1</accession>
<feature type="repeat" description="ANK" evidence="3">
    <location>
        <begin position="406"/>
        <end position="429"/>
    </location>
</feature>
<dbReference type="Pfam" id="PF12796">
    <property type="entry name" value="Ank_2"/>
    <property type="match status" value="2"/>
</dbReference>
<keyword evidence="4" id="KW-0812">Transmembrane</keyword>
<proteinExistence type="predicted"/>
<evidence type="ECO:0000256" key="3">
    <source>
        <dbReference type="PROSITE-ProRule" id="PRU00023"/>
    </source>
</evidence>
<keyword evidence="6" id="KW-1185">Reference proteome</keyword>
<keyword evidence="4" id="KW-0472">Membrane</keyword>
<dbReference type="PROSITE" id="PS50088">
    <property type="entry name" value="ANK_REPEAT"/>
    <property type="match status" value="1"/>
</dbReference>
<dbReference type="KEGG" id="ech:ECH_0877"/>
<feature type="transmembrane region" description="Helical" evidence="4">
    <location>
        <begin position="717"/>
        <end position="737"/>
    </location>
</feature>
<gene>
    <name evidence="5" type="ordered locus">ECH_0877</name>
</gene>
<feature type="transmembrane region" description="Helical" evidence="4">
    <location>
        <begin position="758"/>
        <end position="783"/>
    </location>
</feature>
<dbReference type="Gene3D" id="1.25.40.20">
    <property type="entry name" value="Ankyrin repeat-containing domain"/>
    <property type="match status" value="2"/>
</dbReference>
<dbReference type="PANTHER" id="PTHR24198:SF165">
    <property type="entry name" value="ANKYRIN REPEAT-CONTAINING PROTEIN-RELATED"/>
    <property type="match status" value="1"/>
</dbReference>
<dbReference type="STRING" id="205920.ECH_0877"/>
<sequence length="874" mass="96835">MFNNNGDMQHQGNDGVILYGTQLDSNNFNDNIVLSEEDITALSQMRTQGIPPERLVPINRLLANASREGNFSAFFSEILAFLKCGKKKKIKQNCQFLVYQDKVGCYSIVENIKSIYSCHAIEGEVLEGHLYVCDLGSLGLVFPDDSIDKEGFLKSIFSSTFGKQESRISKFAITCFSDGNINYQVVDYKKTSLQYALECEDVHAINIIYHSFTKLKEHDDVLQKVTESALLKVIQQQDIVSNAFLECVNCLLGFKTEGFDLNAEKNKSLVENLKNFTRVIRNNDKLLSRVCKGSYENIVKFICLIGLEELKRADQDYSGDGALRIHHRRMLGMSFGPDHDSILSILVQSDSVHLLKDVLSQHRFNINATNAYGYTVLHFAAIYNAKKCAKFLLGSRSKIIPKPAKSGLTPLHLAAGSNDSLDVLKLLIQYDPFAIHARDNMGRTIMHHAALGGSIDNLLLCINLGMDVNLQATVFNDDGEIDELTNTGRSCAPIHLAIEEGKLGIVSCLLSCCDINLSVVNSDGCTPITTVDHRGNNLLHQCVIAGNVELLSRALYLGWQDVILQENCEGKTAFDIAIQDNKIACAELLLPVLRNKLKYTEYGLQKIFENIDSNGNNLLHQAVATRRISLVKKILSCYNINLMSVNANKETALDIAIKTGSAEIVALLLADSRQSLVSRNGSSYVMKLMNKNLMTKEVCHIVKKRGVNRENSKYAKLFVSLMTVFVLITFIVIATIIECEKIIYEILNAIGKNGYTSICLIAIAVFILSIICISCCLCAKLRVKLSESGKLLKIEESSACTIIPSESSDSASEYIDTCEEHTPSASLPSIECEEQTLPPSIGDDKPTIPKPRKLTRIMSLEECCVPKPTLAFPQ</sequence>
<dbReference type="Proteomes" id="UP000008320">
    <property type="component" value="Chromosome"/>
</dbReference>
<protein>
    <submittedName>
        <fullName evidence="5">Ankyrin repeat protein</fullName>
    </submittedName>
</protein>
<reference evidence="5 6" key="1">
    <citation type="journal article" date="2006" name="PLoS Genet.">
        <title>Comparative genomics of emerging human ehrlichiosis agents.</title>
        <authorList>
            <person name="Dunning Hotopp J.C."/>
            <person name="Lin M."/>
            <person name="Madupu R."/>
            <person name="Crabtree J."/>
            <person name="Angiuoli S.V."/>
            <person name="Eisen J.A."/>
            <person name="Seshadri R."/>
            <person name="Ren Q."/>
            <person name="Wu M."/>
            <person name="Utterback T.R."/>
            <person name="Smith S."/>
            <person name="Lewis M."/>
            <person name="Khouri H."/>
            <person name="Zhang C."/>
            <person name="Niu H."/>
            <person name="Lin Q."/>
            <person name="Ohashi N."/>
            <person name="Zhi N."/>
            <person name="Nelson W."/>
            <person name="Brinkac L.M."/>
            <person name="Dodson R.J."/>
            <person name="Rosovitz M.J."/>
            <person name="Sundaram J."/>
            <person name="Daugherty S.C."/>
            <person name="Davidsen T."/>
            <person name="Durkin A.S."/>
            <person name="Gwinn M."/>
            <person name="Haft D.H."/>
            <person name="Selengut J.D."/>
            <person name="Sullivan S.A."/>
            <person name="Zafar N."/>
            <person name="Zhou L."/>
            <person name="Benahmed F."/>
            <person name="Forberger H."/>
            <person name="Halpin R."/>
            <person name="Mulligan S."/>
            <person name="Robinson J."/>
            <person name="White O."/>
            <person name="Rikihisa Y."/>
            <person name="Tettelin H."/>
        </authorList>
    </citation>
    <scope>NUCLEOTIDE SEQUENCE [LARGE SCALE GENOMIC DNA]</scope>
    <source>
        <strain evidence="6">ATCC CRL-10679 / Arkansas</strain>
    </source>
</reference>
<organism evidence="5 6">
    <name type="scientific">Ehrlichia chaffeensis (strain ATCC CRL-10679 / Arkansas)</name>
    <dbReference type="NCBI Taxonomy" id="205920"/>
    <lineage>
        <taxon>Bacteria</taxon>
        <taxon>Pseudomonadati</taxon>
        <taxon>Pseudomonadota</taxon>
        <taxon>Alphaproteobacteria</taxon>
        <taxon>Rickettsiales</taxon>
        <taxon>Anaplasmataceae</taxon>
        <taxon>Ehrlichia</taxon>
    </lineage>
</organism>
<keyword evidence="1" id="KW-0677">Repeat</keyword>
<dbReference type="Pfam" id="PF13637">
    <property type="entry name" value="Ank_4"/>
    <property type="match status" value="1"/>
</dbReference>
<dbReference type="InterPro" id="IPR002110">
    <property type="entry name" value="Ankyrin_rpt"/>
</dbReference>
<dbReference type="EMBL" id="CP000236">
    <property type="protein sequence ID" value="ABD44910.1"/>
    <property type="molecule type" value="Genomic_DNA"/>
</dbReference>
<dbReference type="SMART" id="SM00248">
    <property type="entry name" value="ANK"/>
    <property type="match status" value="10"/>
</dbReference>
<dbReference type="RefSeq" id="WP_011452869.1">
    <property type="nucleotide sequence ID" value="NC_007799.1"/>
</dbReference>
<dbReference type="eggNOG" id="COG0666">
    <property type="taxonomic scope" value="Bacteria"/>
</dbReference>
<dbReference type="OrthoDB" id="7163277at2"/>